<dbReference type="InterPro" id="IPR001810">
    <property type="entry name" value="F-box_dom"/>
</dbReference>
<dbReference type="OrthoDB" id="2322499at2759"/>
<gene>
    <name evidence="2" type="ORF">JAAARDRAFT_185355</name>
</gene>
<dbReference type="InParanoid" id="A0A067PB94"/>
<sequence length="713" mass="81900">MSSADSSQSSSPPLVPDAHGTRIKITASNGLSRRVHSNSQSYLTAARKRAGTLALLPNLPLDVLFEIFSHLLPFDVLTLARTAKDLRRLLMHRTARPIWKATFKNIIHFPECADDLSEPQYVNLAFSPHCHNCLANGVDKVDWFLRVRFCVECAKKCLLCDTDPGFPKEIAECLPDSSMKWPDLRGKVYRKQDVVNLLQKLNAQPTEVARQELIERTKAKSYEIACFAEECQEWEDDYKDHLRYEAHMQLIKLKDDRKKAIIERLTALGWGEEIKKLPTYHKASVYKAEPFYLFDEHPLVCQHRALTDRMWRNIEEEMVEYMEDMRDYRLEQEAKSLAKKRKGAVLTIYEAYKESHPALQYSDVLPSPADICNAPRVKHLLQNLSIAAENFDEHLPDLGSIIDEWQTGAKSTLRKISGNDRLDLDLATSVYACKTRDAIHYSHLESCLDYPDRKRTYESLWYPQVAHHRCNGVERFGLDEADEEMSREIDPSTKIGGNLSSIRRRPWSAENLTFDKKALRVMQNIIESCGLDPKQTTPAKLDILDARLVCLKCSYGRECDGERRLQVRAWRKMVIPGNHRLAPPLKRSGRMLFQLAHCMVTHWGDSTIKYEKIIDADVGIARLEEKKQVEKHPTKAHPMWECKHCYQKPRQPDRMSTIEIDDHLDLRHLVTPGVKDHDYFRALDAAPEEPPAIYMVPRATKVQSSLPPAPTGS</sequence>
<dbReference type="HOGENOM" id="CLU_010790_2_0_1"/>
<accession>A0A067PB94</accession>
<organism evidence="2 3">
    <name type="scientific">Jaapia argillacea MUCL 33604</name>
    <dbReference type="NCBI Taxonomy" id="933084"/>
    <lineage>
        <taxon>Eukaryota</taxon>
        <taxon>Fungi</taxon>
        <taxon>Dikarya</taxon>
        <taxon>Basidiomycota</taxon>
        <taxon>Agaricomycotina</taxon>
        <taxon>Agaricomycetes</taxon>
        <taxon>Agaricomycetidae</taxon>
        <taxon>Jaapiales</taxon>
        <taxon>Jaapiaceae</taxon>
        <taxon>Jaapia</taxon>
    </lineage>
</organism>
<name>A0A067PB94_9AGAM</name>
<dbReference type="EMBL" id="KL197751">
    <property type="protein sequence ID" value="KDQ51100.1"/>
    <property type="molecule type" value="Genomic_DNA"/>
</dbReference>
<dbReference type="SUPFAM" id="SSF81383">
    <property type="entry name" value="F-box domain"/>
    <property type="match status" value="1"/>
</dbReference>
<reference evidence="3" key="1">
    <citation type="journal article" date="2014" name="Proc. Natl. Acad. Sci. U.S.A.">
        <title>Extensive sampling of basidiomycete genomes demonstrates inadequacy of the white-rot/brown-rot paradigm for wood decay fungi.</title>
        <authorList>
            <person name="Riley R."/>
            <person name="Salamov A.A."/>
            <person name="Brown D.W."/>
            <person name="Nagy L.G."/>
            <person name="Floudas D."/>
            <person name="Held B.W."/>
            <person name="Levasseur A."/>
            <person name="Lombard V."/>
            <person name="Morin E."/>
            <person name="Otillar R."/>
            <person name="Lindquist E.A."/>
            <person name="Sun H."/>
            <person name="LaButti K.M."/>
            <person name="Schmutz J."/>
            <person name="Jabbour D."/>
            <person name="Luo H."/>
            <person name="Baker S.E."/>
            <person name="Pisabarro A.G."/>
            <person name="Walton J.D."/>
            <person name="Blanchette R.A."/>
            <person name="Henrissat B."/>
            <person name="Martin F."/>
            <person name="Cullen D."/>
            <person name="Hibbett D.S."/>
            <person name="Grigoriev I.V."/>
        </authorList>
    </citation>
    <scope>NUCLEOTIDE SEQUENCE [LARGE SCALE GENOMIC DNA]</scope>
    <source>
        <strain evidence="3">MUCL 33604</strain>
    </source>
</reference>
<dbReference type="InterPro" id="IPR036047">
    <property type="entry name" value="F-box-like_dom_sf"/>
</dbReference>
<dbReference type="STRING" id="933084.A0A067PB94"/>
<evidence type="ECO:0000313" key="2">
    <source>
        <dbReference type="EMBL" id="KDQ51100.1"/>
    </source>
</evidence>
<dbReference type="Pfam" id="PF00646">
    <property type="entry name" value="F-box"/>
    <property type="match status" value="1"/>
</dbReference>
<evidence type="ECO:0000313" key="3">
    <source>
        <dbReference type="Proteomes" id="UP000027265"/>
    </source>
</evidence>
<dbReference type="Proteomes" id="UP000027265">
    <property type="component" value="Unassembled WGS sequence"/>
</dbReference>
<dbReference type="CDD" id="cd09917">
    <property type="entry name" value="F-box_SF"/>
    <property type="match status" value="1"/>
</dbReference>
<evidence type="ECO:0000259" key="1">
    <source>
        <dbReference type="PROSITE" id="PS50181"/>
    </source>
</evidence>
<dbReference type="AlphaFoldDB" id="A0A067PB94"/>
<protein>
    <recommendedName>
        <fullName evidence="1">F-box domain-containing protein</fullName>
    </recommendedName>
</protein>
<proteinExistence type="predicted"/>
<feature type="domain" description="F-box" evidence="1">
    <location>
        <begin position="53"/>
        <end position="102"/>
    </location>
</feature>
<dbReference type="PROSITE" id="PS50181">
    <property type="entry name" value="FBOX"/>
    <property type="match status" value="1"/>
</dbReference>
<keyword evidence="3" id="KW-1185">Reference proteome</keyword>